<evidence type="ECO:0000259" key="4">
    <source>
        <dbReference type="Pfam" id="PF13649"/>
    </source>
</evidence>
<dbReference type="InterPro" id="IPR041698">
    <property type="entry name" value="Methyltransf_25"/>
</dbReference>
<gene>
    <name evidence="5" type="ORF">RIF23_18340</name>
</gene>
<proteinExistence type="predicted"/>
<dbReference type="EC" id="2.1.1.-" evidence="5"/>
<dbReference type="RefSeq" id="WP_310913823.1">
    <property type="nucleotide sequence ID" value="NZ_JAVLVT010000010.1"/>
</dbReference>
<protein>
    <submittedName>
        <fullName evidence="5">Class I SAM-dependent methyltransferase</fullName>
        <ecNumber evidence="5">2.1.1.-</ecNumber>
    </submittedName>
</protein>
<organism evidence="5 6">
    <name type="scientific">Lipingzhangella rawalii</name>
    <dbReference type="NCBI Taxonomy" id="2055835"/>
    <lineage>
        <taxon>Bacteria</taxon>
        <taxon>Bacillati</taxon>
        <taxon>Actinomycetota</taxon>
        <taxon>Actinomycetes</taxon>
        <taxon>Streptosporangiales</taxon>
        <taxon>Nocardiopsidaceae</taxon>
        <taxon>Lipingzhangella</taxon>
    </lineage>
</organism>
<dbReference type="InterPro" id="IPR029063">
    <property type="entry name" value="SAM-dependent_MTases_sf"/>
</dbReference>
<dbReference type="GO" id="GO:0008168">
    <property type="term" value="F:methyltransferase activity"/>
    <property type="evidence" value="ECO:0007669"/>
    <property type="project" value="UniProtKB-KW"/>
</dbReference>
<reference evidence="6" key="1">
    <citation type="submission" date="2023-07" db="EMBL/GenBank/DDBJ databases">
        <title>Novel species in the genus Lipingzhangella isolated from Sambhar Salt Lake.</title>
        <authorList>
            <person name="Jiya N."/>
            <person name="Kajale S."/>
            <person name="Sharma A."/>
        </authorList>
    </citation>
    <scope>NUCLEOTIDE SEQUENCE [LARGE SCALE GENOMIC DNA]</scope>
    <source>
        <strain evidence="6">LS1_29</strain>
    </source>
</reference>
<dbReference type="Proteomes" id="UP001250214">
    <property type="component" value="Unassembled WGS sequence"/>
</dbReference>
<dbReference type="Pfam" id="PF13649">
    <property type="entry name" value="Methyltransf_25"/>
    <property type="match status" value="1"/>
</dbReference>
<dbReference type="EMBL" id="JAVLVT010000010">
    <property type="protein sequence ID" value="MDS1272252.1"/>
    <property type="molecule type" value="Genomic_DNA"/>
</dbReference>
<dbReference type="CDD" id="cd02440">
    <property type="entry name" value="AdoMet_MTases"/>
    <property type="match status" value="1"/>
</dbReference>
<dbReference type="SUPFAM" id="SSF53335">
    <property type="entry name" value="S-adenosyl-L-methionine-dependent methyltransferases"/>
    <property type="match status" value="1"/>
</dbReference>
<name>A0ABU2HB88_9ACTN</name>
<evidence type="ECO:0000256" key="2">
    <source>
        <dbReference type="ARBA" id="ARBA00022679"/>
    </source>
</evidence>
<dbReference type="PANTHER" id="PTHR43464">
    <property type="entry name" value="METHYLTRANSFERASE"/>
    <property type="match status" value="1"/>
</dbReference>
<keyword evidence="6" id="KW-1185">Reference proteome</keyword>
<feature type="domain" description="Methyltransferase" evidence="4">
    <location>
        <begin position="40"/>
        <end position="131"/>
    </location>
</feature>
<evidence type="ECO:0000313" key="6">
    <source>
        <dbReference type="Proteomes" id="UP001250214"/>
    </source>
</evidence>
<dbReference type="PANTHER" id="PTHR43464:SF19">
    <property type="entry name" value="UBIQUINONE BIOSYNTHESIS O-METHYLTRANSFERASE, MITOCHONDRIAL"/>
    <property type="match status" value="1"/>
</dbReference>
<keyword evidence="1 5" id="KW-0489">Methyltransferase</keyword>
<evidence type="ECO:0000313" key="5">
    <source>
        <dbReference type="EMBL" id="MDS1272252.1"/>
    </source>
</evidence>
<evidence type="ECO:0000256" key="1">
    <source>
        <dbReference type="ARBA" id="ARBA00022603"/>
    </source>
</evidence>
<comment type="caution">
    <text evidence="5">The sequence shown here is derived from an EMBL/GenBank/DDBJ whole genome shotgun (WGS) entry which is preliminary data.</text>
</comment>
<sequence length="204" mass="22127">MATDEAFWDGMYSEGERVWSGAPNGSLVAELEGTPAGRALDVGCGEGADAIWLARQGWSVTGIDISSVAVQRARDAAASAGVSVDWIHGDPLGTPFDSDSFDLVSLQYFPLPHQAGKKGVRRLLSTVAPGGTLLMVAHNLTEEHKRQHGHGEGPDLTRMYEPEEVAELLDDRWIIDTYETRERPNVPEGTPHVDDVILRARRAG</sequence>
<dbReference type="Gene3D" id="3.40.50.150">
    <property type="entry name" value="Vaccinia Virus protein VP39"/>
    <property type="match status" value="1"/>
</dbReference>
<evidence type="ECO:0000256" key="3">
    <source>
        <dbReference type="ARBA" id="ARBA00022691"/>
    </source>
</evidence>
<dbReference type="GO" id="GO:0032259">
    <property type="term" value="P:methylation"/>
    <property type="evidence" value="ECO:0007669"/>
    <property type="project" value="UniProtKB-KW"/>
</dbReference>
<keyword evidence="2 5" id="KW-0808">Transferase</keyword>
<accession>A0ABU2HB88</accession>
<keyword evidence="3" id="KW-0949">S-adenosyl-L-methionine</keyword>